<reference evidence="2" key="2">
    <citation type="submission" date="2016-02" db="EMBL/GenBank/DDBJ databases">
        <title>Genome sequencing of Aspergillus luchuensis NBRC 4314.</title>
        <authorList>
            <person name="Yamada O."/>
        </authorList>
    </citation>
    <scope>NUCLEOTIDE SEQUENCE [LARGE SCALE GENOMIC DNA]</scope>
    <source>
        <strain evidence="2">RIB 2604</strain>
    </source>
</reference>
<accession>A0A146FMG7</accession>
<comment type="caution">
    <text evidence="1">The sequence shown here is derived from an EMBL/GenBank/DDBJ whole genome shotgun (WGS) entry which is preliminary data.</text>
</comment>
<protein>
    <submittedName>
        <fullName evidence="1">Alcohol dehydrogenase</fullName>
    </submittedName>
</protein>
<gene>
    <name evidence="1" type="ORF">RIB2604_02106890</name>
</gene>
<dbReference type="Proteomes" id="UP000075230">
    <property type="component" value="Unassembled WGS sequence"/>
</dbReference>
<reference evidence="1 2" key="1">
    <citation type="journal article" date="2016" name="DNA Res.">
        <title>Genome sequence of Aspergillus luchuensis NBRC 4314.</title>
        <authorList>
            <person name="Yamada O."/>
            <person name="Machida M."/>
            <person name="Hosoyama A."/>
            <person name="Goto M."/>
            <person name="Takahashi T."/>
            <person name="Futagami T."/>
            <person name="Yamagata Y."/>
            <person name="Takeuchi M."/>
            <person name="Kobayashi T."/>
            <person name="Koike H."/>
            <person name="Abe K."/>
            <person name="Asai K."/>
            <person name="Arita M."/>
            <person name="Fujita N."/>
            <person name="Fukuda K."/>
            <person name="Higa K."/>
            <person name="Horikawa H."/>
            <person name="Ishikawa T."/>
            <person name="Jinno K."/>
            <person name="Kato Y."/>
            <person name="Kirimura K."/>
            <person name="Mizutani O."/>
            <person name="Nakasone K."/>
            <person name="Sano M."/>
            <person name="Shiraishi Y."/>
            <person name="Tsukahara M."/>
            <person name="Gomi K."/>
        </authorList>
    </citation>
    <scope>NUCLEOTIDE SEQUENCE [LARGE SCALE GENOMIC DNA]</scope>
    <source>
        <strain evidence="1 2">RIB 2604</strain>
    </source>
</reference>
<dbReference type="AlphaFoldDB" id="A0A146FMG7"/>
<proteinExistence type="predicted"/>
<name>A0A146FMG7_ASPKA</name>
<organism evidence="1 2">
    <name type="scientific">Aspergillus kawachii</name>
    <name type="common">White koji mold</name>
    <name type="synonym">Aspergillus awamori var. kawachi</name>
    <dbReference type="NCBI Taxonomy" id="1069201"/>
    <lineage>
        <taxon>Eukaryota</taxon>
        <taxon>Fungi</taxon>
        <taxon>Dikarya</taxon>
        <taxon>Ascomycota</taxon>
        <taxon>Pezizomycotina</taxon>
        <taxon>Eurotiomycetes</taxon>
        <taxon>Eurotiomycetidae</taxon>
        <taxon>Eurotiales</taxon>
        <taxon>Aspergillaceae</taxon>
        <taxon>Aspergillus</taxon>
        <taxon>Aspergillus subgen. Circumdati</taxon>
    </lineage>
</organism>
<evidence type="ECO:0000313" key="1">
    <source>
        <dbReference type="EMBL" id="GAT27006.1"/>
    </source>
</evidence>
<dbReference type="EMBL" id="BCWF01000021">
    <property type="protein sequence ID" value="GAT27006.1"/>
    <property type="molecule type" value="Genomic_DNA"/>
</dbReference>
<evidence type="ECO:0000313" key="2">
    <source>
        <dbReference type="Proteomes" id="UP000075230"/>
    </source>
</evidence>
<sequence>MGYGEMGFAMGFRNAKGIFCRCQERNRERDSLCRKRVKSRSGLVTSCLVMPPRPEQESQQQQ</sequence>